<protein>
    <submittedName>
        <fullName evidence="1">Uncharacterized protein</fullName>
    </submittedName>
</protein>
<evidence type="ECO:0000313" key="1">
    <source>
        <dbReference type="EMBL" id="OGL79538.1"/>
    </source>
</evidence>
<accession>A0A1F7UPA4</accession>
<comment type="caution">
    <text evidence="1">The sequence shown here is derived from an EMBL/GenBank/DDBJ whole genome shotgun (WGS) entry which is preliminary data.</text>
</comment>
<dbReference type="AlphaFoldDB" id="A0A1F7UPA4"/>
<dbReference type="Proteomes" id="UP000176598">
    <property type="component" value="Unassembled WGS sequence"/>
</dbReference>
<sequence>MEMDLPKEATKEEMKKVVLRKADNVILNLKKAWEARPADLSDEDEKHLLQAMEAAKRLRDEISAKFDGEGKIG</sequence>
<proteinExistence type="predicted"/>
<evidence type="ECO:0000313" key="2">
    <source>
        <dbReference type="Proteomes" id="UP000176598"/>
    </source>
</evidence>
<gene>
    <name evidence="1" type="ORF">A3F28_02435</name>
</gene>
<name>A0A1F7UPA4_9BACT</name>
<reference evidence="1 2" key="1">
    <citation type="journal article" date="2016" name="Nat. Commun.">
        <title>Thousands of microbial genomes shed light on interconnected biogeochemical processes in an aquifer system.</title>
        <authorList>
            <person name="Anantharaman K."/>
            <person name="Brown C.T."/>
            <person name="Hug L.A."/>
            <person name="Sharon I."/>
            <person name="Castelle C.J."/>
            <person name="Probst A.J."/>
            <person name="Thomas B.C."/>
            <person name="Singh A."/>
            <person name="Wilkins M.J."/>
            <person name="Karaoz U."/>
            <person name="Brodie E.L."/>
            <person name="Williams K.H."/>
            <person name="Hubbard S.S."/>
            <person name="Banfield J.F."/>
        </authorList>
    </citation>
    <scope>NUCLEOTIDE SEQUENCE [LARGE SCALE GENOMIC DNA]</scope>
</reference>
<dbReference type="EMBL" id="MGEG01000011">
    <property type="protein sequence ID" value="OGL79538.1"/>
    <property type="molecule type" value="Genomic_DNA"/>
</dbReference>
<organism evidence="1 2">
    <name type="scientific">Candidatus Uhrbacteria bacterium RIFCSPHIGHO2_12_FULL_57_11</name>
    <dbReference type="NCBI Taxonomy" id="1802398"/>
    <lineage>
        <taxon>Bacteria</taxon>
        <taxon>Candidatus Uhriibacteriota</taxon>
    </lineage>
</organism>